<evidence type="ECO:0000313" key="8">
    <source>
        <dbReference type="EMBL" id="EYR65068.1"/>
    </source>
</evidence>
<proteinExistence type="predicted"/>
<dbReference type="Proteomes" id="UP000019753">
    <property type="component" value="Unassembled WGS sequence"/>
</dbReference>
<keyword evidence="9" id="KW-1185">Reference proteome</keyword>
<keyword evidence="4" id="KW-0326">Glycosidase</keyword>
<dbReference type="PRINTS" id="PR00743">
    <property type="entry name" value="GLHYDRLASE36"/>
</dbReference>
<dbReference type="CDD" id="cd14791">
    <property type="entry name" value="GH36"/>
    <property type="match status" value="1"/>
</dbReference>
<evidence type="ECO:0000313" key="9">
    <source>
        <dbReference type="Proteomes" id="UP000019753"/>
    </source>
</evidence>
<dbReference type="InterPro" id="IPR002252">
    <property type="entry name" value="Glyco_hydro_36"/>
</dbReference>
<dbReference type="PANTHER" id="PTHR43053">
    <property type="entry name" value="GLYCOSIDASE FAMILY 31"/>
    <property type="match status" value="1"/>
</dbReference>
<dbReference type="Pfam" id="PF02065">
    <property type="entry name" value="Melibiase"/>
    <property type="match status" value="1"/>
</dbReference>
<comment type="caution">
    <text evidence="8">The sequence shown here is derived from an EMBL/GenBank/DDBJ whole genome shotgun (WGS) entry which is preliminary data.</text>
</comment>
<gene>
    <name evidence="8" type="ORF">N866_15230</name>
</gene>
<dbReference type="InterPro" id="IPR017853">
    <property type="entry name" value="GH"/>
</dbReference>
<dbReference type="InterPro" id="IPR013785">
    <property type="entry name" value="Aldolase_TIM"/>
</dbReference>
<evidence type="ECO:0000259" key="6">
    <source>
        <dbReference type="Pfam" id="PF16874"/>
    </source>
</evidence>
<feature type="domain" description="Glycosyl hydrolase family 36 N-terminal" evidence="7">
    <location>
        <begin position="22"/>
        <end position="289"/>
    </location>
</feature>
<dbReference type="OrthoDB" id="9758822at2"/>
<dbReference type="GO" id="GO:0004557">
    <property type="term" value="F:alpha-galactosidase activity"/>
    <property type="evidence" value="ECO:0007669"/>
    <property type="project" value="UniProtKB-EC"/>
</dbReference>
<evidence type="ECO:0000256" key="3">
    <source>
        <dbReference type="ARBA" id="ARBA00022801"/>
    </source>
</evidence>
<dbReference type="InterPro" id="IPR031704">
    <property type="entry name" value="Glyco_hydro_36_N"/>
</dbReference>
<organism evidence="8 9">
    <name type="scientific">Actinotalea ferrariae CF5-4</name>
    <dbReference type="NCBI Taxonomy" id="948458"/>
    <lineage>
        <taxon>Bacteria</taxon>
        <taxon>Bacillati</taxon>
        <taxon>Actinomycetota</taxon>
        <taxon>Actinomycetes</taxon>
        <taxon>Micrococcales</taxon>
        <taxon>Cellulomonadaceae</taxon>
        <taxon>Actinotalea</taxon>
    </lineage>
</organism>
<feature type="domain" description="Glycosyl hydrolase family 36 C-terminal" evidence="6">
    <location>
        <begin position="636"/>
        <end position="741"/>
    </location>
</feature>
<dbReference type="PROSITE" id="PS00512">
    <property type="entry name" value="ALPHA_GALACTOSIDASE"/>
    <property type="match status" value="1"/>
</dbReference>
<accession>A0A021VVC1</accession>
<sequence length="744" mass="80934">MIVHLRAAGTSVLLDARGAAVPAVVHWGADLGDLDEAAAERLVDAQVPAVPPSAVDVPFRLSLLPTLHEAWSGRPGVSGWVGHEAGSTGSAASAGSRSTELPGPGSTEWPGSARSTGTAGPVRRPLPPLRLRDVATEHSSVRLDLTADGGLRVTTEIELTAQGVLRLRHTWANEGDARLEVASLDAVLPVPERAAEVLDFSGTWAHERRPQRHAVGDGVWSREGRHGRPGHDHPLLVVAGTPGFGFRSGEVWGLHVAWSGDTRHWVERSTLGRTVLGGGELLAPGELNLGPGESWTTPWVVAVWSRDGLDGLSARLHRWVRATSPVPGERPVTLNTWEAVYFDHDLERLGALADVAAEVGVERFVLDDGWFRGRVDDRRALGDWFVDERRWPDGLHPLAERVTGLGMQLGLWVEPEMVSPDSDVARAHPEWLLSDGPTWRHQHVLDLRREDARAHVLERLDALLAEYPIAYLKWDHNRDLLTEGAHGQTAALYALLDELRRRHPGVEVESCASGGARVDLGILERVDRFWTSDDNDPMERQAIQRWTTLLLPPEYLGSHVGPSPAHTTGRASDLGFRLVTALFLSAGLEWDLTRASVAEREHVRRWIEEYRELRGLLHSGTVVRVDASDPAVEVHGVVAEDLSEAVFAHVALAAPRAALPAPVRFPGLDPDRDYVVRVLPIGDPPRTLEPRPPAWLEGDGWLGGPGTLLDDDDLVLSGRLLAEVGLPGALLLPGQAMVFHLGAS</sequence>
<dbReference type="EC" id="3.2.1.22" evidence="2"/>
<reference evidence="8 9" key="1">
    <citation type="submission" date="2014-01" db="EMBL/GenBank/DDBJ databases">
        <title>Actinotalea ferrariae CF5-4.</title>
        <authorList>
            <person name="Chen F."/>
            <person name="Li Y."/>
            <person name="Wang G."/>
        </authorList>
    </citation>
    <scope>NUCLEOTIDE SEQUENCE [LARGE SCALE GENOMIC DNA]</scope>
    <source>
        <strain evidence="8 9">CF5-4</strain>
    </source>
</reference>
<evidence type="ECO:0000256" key="5">
    <source>
        <dbReference type="SAM" id="MobiDB-lite"/>
    </source>
</evidence>
<feature type="compositionally biased region" description="Low complexity" evidence="5">
    <location>
        <begin position="85"/>
        <end position="96"/>
    </location>
</feature>
<dbReference type="Gene3D" id="3.20.20.70">
    <property type="entry name" value="Aldolase class I"/>
    <property type="match status" value="1"/>
</dbReference>
<dbReference type="InterPro" id="IPR038417">
    <property type="entry name" value="Alpga-gal_N_sf"/>
</dbReference>
<dbReference type="RefSeq" id="WP_034221547.1">
    <property type="nucleotide sequence ID" value="NZ_AXCW01000005.1"/>
</dbReference>
<evidence type="ECO:0000256" key="2">
    <source>
        <dbReference type="ARBA" id="ARBA00012755"/>
    </source>
</evidence>
<dbReference type="SUPFAM" id="SSF51445">
    <property type="entry name" value="(Trans)glycosidases"/>
    <property type="match status" value="1"/>
</dbReference>
<evidence type="ECO:0000256" key="4">
    <source>
        <dbReference type="ARBA" id="ARBA00023295"/>
    </source>
</evidence>
<dbReference type="Pfam" id="PF16874">
    <property type="entry name" value="Glyco_hydro_36C"/>
    <property type="match status" value="1"/>
</dbReference>
<dbReference type="InterPro" id="IPR050985">
    <property type="entry name" value="Alpha-glycosidase_related"/>
</dbReference>
<name>A0A021VVC1_9CELL</name>
<dbReference type="EMBL" id="AXCW01000005">
    <property type="protein sequence ID" value="EYR65068.1"/>
    <property type="molecule type" value="Genomic_DNA"/>
</dbReference>
<feature type="region of interest" description="Disordered" evidence="5">
    <location>
        <begin position="82"/>
        <end position="126"/>
    </location>
</feature>
<dbReference type="AlphaFoldDB" id="A0A021VVC1"/>
<dbReference type="Gene3D" id="2.70.98.60">
    <property type="entry name" value="alpha-galactosidase from lactobacil brevis"/>
    <property type="match status" value="1"/>
</dbReference>
<dbReference type="Pfam" id="PF16875">
    <property type="entry name" value="Glyco_hydro_36N"/>
    <property type="match status" value="1"/>
</dbReference>
<dbReference type="PANTHER" id="PTHR43053:SF3">
    <property type="entry name" value="ALPHA-GALACTOSIDASE C-RELATED"/>
    <property type="match status" value="1"/>
</dbReference>
<keyword evidence="3" id="KW-0378">Hydrolase</keyword>
<dbReference type="GO" id="GO:0016052">
    <property type="term" value="P:carbohydrate catabolic process"/>
    <property type="evidence" value="ECO:0007669"/>
    <property type="project" value="InterPro"/>
</dbReference>
<evidence type="ECO:0000256" key="1">
    <source>
        <dbReference type="ARBA" id="ARBA00001255"/>
    </source>
</evidence>
<comment type="catalytic activity">
    <reaction evidence="1">
        <text>Hydrolysis of terminal, non-reducing alpha-D-galactose residues in alpha-D-galactosides, including galactose oligosaccharides, galactomannans and galactolipids.</text>
        <dbReference type="EC" id="3.2.1.22"/>
    </reaction>
</comment>
<protein>
    <recommendedName>
        <fullName evidence="2">alpha-galactosidase</fullName>
        <ecNumber evidence="2">3.2.1.22</ecNumber>
    </recommendedName>
</protein>
<dbReference type="FunFam" id="3.20.20.70:FF:000118">
    <property type="entry name" value="Alpha-galactosidase"/>
    <property type="match status" value="1"/>
</dbReference>
<dbReference type="InterPro" id="IPR000111">
    <property type="entry name" value="Glyco_hydro_27/36_CS"/>
</dbReference>
<dbReference type="InterPro" id="IPR031705">
    <property type="entry name" value="Glyco_hydro_36_C"/>
</dbReference>
<evidence type="ECO:0000259" key="7">
    <source>
        <dbReference type="Pfam" id="PF16875"/>
    </source>
</evidence>